<dbReference type="GO" id="GO:0015035">
    <property type="term" value="F:protein-disulfide reductase activity"/>
    <property type="evidence" value="ECO:0007669"/>
    <property type="project" value="InterPro"/>
</dbReference>
<keyword evidence="10" id="KW-1185">Reference proteome</keyword>
<evidence type="ECO:0000256" key="7">
    <source>
        <dbReference type="ARBA" id="ARBA00023157"/>
    </source>
</evidence>
<keyword evidence="6" id="KW-0496">Mitochondrion</keyword>
<dbReference type="PANTHER" id="PTHR21622">
    <property type="entry name" value="COILED-COIL-HELIX-COILED-COIL-HELIX DOMAIN CONTAINING 4"/>
    <property type="match status" value="1"/>
</dbReference>
<dbReference type="Gene3D" id="1.10.287.2900">
    <property type="match status" value="1"/>
</dbReference>
<evidence type="ECO:0000256" key="8">
    <source>
        <dbReference type="ARBA" id="ARBA00023284"/>
    </source>
</evidence>
<keyword evidence="8" id="KW-0676">Redox-active center</keyword>
<evidence type="ECO:0000256" key="6">
    <source>
        <dbReference type="ARBA" id="ARBA00023128"/>
    </source>
</evidence>
<evidence type="ECO:0000256" key="4">
    <source>
        <dbReference type="ARBA" id="ARBA00023002"/>
    </source>
</evidence>
<evidence type="ECO:0000313" key="10">
    <source>
        <dbReference type="Proteomes" id="UP000276133"/>
    </source>
</evidence>
<evidence type="ECO:0000256" key="1">
    <source>
        <dbReference type="ARBA" id="ARBA00004173"/>
    </source>
</evidence>
<evidence type="ECO:0000256" key="3">
    <source>
        <dbReference type="ARBA" id="ARBA00022927"/>
    </source>
</evidence>
<dbReference type="AlphaFoldDB" id="A0A3M7PJS5"/>
<dbReference type="GO" id="GO:0005758">
    <property type="term" value="C:mitochondrial intermembrane space"/>
    <property type="evidence" value="ECO:0007669"/>
    <property type="project" value="TreeGrafter"/>
</dbReference>
<comment type="caution">
    <text evidence="9">The sequence shown here is derived from an EMBL/GenBank/DDBJ whole genome shotgun (WGS) entry which is preliminary data.</text>
</comment>
<dbReference type="STRING" id="10195.A0A3M7PJS5"/>
<dbReference type="OrthoDB" id="7481291at2759"/>
<evidence type="ECO:0000256" key="2">
    <source>
        <dbReference type="ARBA" id="ARBA00022448"/>
    </source>
</evidence>
<keyword evidence="7" id="KW-1015">Disulfide bond</keyword>
<dbReference type="InterPro" id="IPR039289">
    <property type="entry name" value="CHCHD4"/>
</dbReference>
<keyword evidence="3" id="KW-0653">Protein transport</keyword>
<dbReference type="GO" id="GO:0045041">
    <property type="term" value="P:protein import into mitochondrial intermembrane space"/>
    <property type="evidence" value="ECO:0007669"/>
    <property type="project" value="InterPro"/>
</dbReference>
<dbReference type="Proteomes" id="UP000276133">
    <property type="component" value="Unassembled WGS sequence"/>
</dbReference>
<reference evidence="9 10" key="1">
    <citation type="journal article" date="2018" name="Sci. Rep.">
        <title>Genomic signatures of local adaptation to the degree of environmental predictability in rotifers.</title>
        <authorList>
            <person name="Franch-Gras L."/>
            <person name="Hahn C."/>
            <person name="Garcia-Roger E.M."/>
            <person name="Carmona M.J."/>
            <person name="Serra M."/>
            <person name="Gomez A."/>
        </authorList>
    </citation>
    <scope>NUCLEOTIDE SEQUENCE [LARGE SCALE GENOMIC DNA]</scope>
    <source>
        <strain evidence="9">HYR1</strain>
    </source>
</reference>
<proteinExistence type="predicted"/>
<sequence>MKTNLRQIIHVQLFLIDKLSIRLHYRVILPNGTINWGCPCLGTASIGPCSMLFRNAFKCFHFSEAKSSHLAFRLDFHSKDLGFQQPFFPTAQVSHTSVKKFYNLCLWSRPLPSKSLDTTKTFLTMTQIEKLNYR</sequence>
<keyword evidence="5" id="KW-0811">Translocation</keyword>
<comment type="subcellular location">
    <subcellularLocation>
        <location evidence="1">Mitochondrion</location>
    </subcellularLocation>
</comment>
<accession>A0A3M7PJS5</accession>
<evidence type="ECO:0000256" key="5">
    <source>
        <dbReference type="ARBA" id="ARBA00023010"/>
    </source>
</evidence>
<gene>
    <name evidence="9" type="ORF">BpHYR1_024840</name>
</gene>
<keyword evidence="2" id="KW-0813">Transport</keyword>
<name>A0A3M7PJS5_BRAPC</name>
<keyword evidence="4" id="KW-0560">Oxidoreductase</keyword>
<evidence type="ECO:0000313" key="9">
    <source>
        <dbReference type="EMBL" id="RMZ99371.1"/>
    </source>
</evidence>
<dbReference type="PANTHER" id="PTHR21622:SF0">
    <property type="entry name" value="COILED-COIL-HELIX-COILED-COIL-HELIX DOMAIN CONTAINING 4"/>
    <property type="match status" value="1"/>
</dbReference>
<organism evidence="9 10">
    <name type="scientific">Brachionus plicatilis</name>
    <name type="common">Marine rotifer</name>
    <name type="synonym">Brachionus muelleri</name>
    <dbReference type="NCBI Taxonomy" id="10195"/>
    <lineage>
        <taxon>Eukaryota</taxon>
        <taxon>Metazoa</taxon>
        <taxon>Spiralia</taxon>
        <taxon>Gnathifera</taxon>
        <taxon>Rotifera</taxon>
        <taxon>Eurotatoria</taxon>
        <taxon>Monogononta</taxon>
        <taxon>Pseudotrocha</taxon>
        <taxon>Ploima</taxon>
        <taxon>Brachionidae</taxon>
        <taxon>Brachionus</taxon>
    </lineage>
</organism>
<protein>
    <submittedName>
        <fullName evidence="9">Mitochondrial intermembrane space import and assembly 40</fullName>
    </submittedName>
</protein>
<dbReference type="EMBL" id="REGN01010255">
    <property type="protein sequence ID" value="RMZ99371.1"/>
    <property type="molecule type" value="Genomic_DNA"/>
</dbReference>